<dbReference type="RefSeq" id="WP_073330104.1">
    <property type="nucleotide sequence ID" value="NZ_FQYO01000003.1"/>
</dbReference>
<organism evidence="2 3">
    <name type="scientific">Wenxinia saemankumensis</name>
    <dbReference type="NCBI Taxonomy" id="1447782"/>
    <lineage>
        <taxon>Bacteria</taxon>
        <taxon>Pseudomonadati</taxon>
        <taxon>Pseudomonadota</taxon>
        <taxon>Alphaproteobacteria</taxon>
        <taxon>Rhodobacterales</taxon>
        <taxon>Roseobacteraceae</taxon>
        <taxon>Wenxinia</taxon>
    </lineage>
</organism>
<dbReference type="EMBL" id="FQYO01000003">
    <property type="protein sequence ID" value="SHI91327.1"/>
    <property type="molecule type" value="Genomic_DNA"/>
</dbReference>
<feature type="transmembrane region" description="Helical" evidence="1">
    <location>
        <begin position="15"/>
        <end position="35"/>
    </location>
</feature>
<evidence type="ECO:0008006" key="4">
    <source>
        <dbReference type="Google" id="ProtNLM"/>
    </source>
</evidence>
<dbReference type="STRING" id="1447782.SAMN05444417_2290"/>
<name>A0A1M6F0W7_9RHOB</name>
<sequence>MGLYDILTPIIAQEAAALIVGLVYTLLTALAGLALDQARRWFGAETVAKASAAITPAIERAIARAEAAGLSGESLQREAQAYLERTMTDTLRRLRPKPGDLRQRIEAQLAARSRSASRS</sequence>
<evidence type="ECO:0000313" key="2">
    <source>
        <dbReference type="EMBL" id="SHI91327.1"/>
    </source>
</evidence>
<accession>A0A1M6F0W7</accession>
<protein>
    <recommendedName>
        <fullName evidence="4">Bacteriophage holin of superfamily 6 (Holin_LLH)</fullName>
    </recommendedName>
</protein>
<keyword evidence="1" id="KW-0472">Membrane</keyword>
<keyword evidence="3" id="KW-1185">Reference proteome</keyword>
<keyword evidence="1" id="KW-0812">Transmembrane</keyword>
<reference evidence="2 3" key="1">
    <citation type="submission" date="2016-11" db="EMBL/GenBank/DDBJ databases">
        <authorList>
            <person name="Jaros S."/>
            <person name="Januszkiewicz K."/>
            <person name="Wedrychowicz H."/>
        </authorList>
    </citation>
    <scope>NUCLEOTIDE SEQUENCE [LARGE SCALE GENOMIC DNA]</scope>
    <source>
        <strain evidence="2 3">DSM 100565</strain>
    </source>
</reference>
<proteinExistence type="predicted"/>
<gene>
    <name evidence="2" type="ORF">SAMN05444417_2290</name>
</gene>
<evidence type="ECO:0000313" key="3">
    <source>
        <dbReference type="Proteomes" id="UP000184292"/>
    </source>
</evidence>
<dbReference type="AlphaFoldDB" id="A0A1M6F0W7"/>
<evidence type="ECO:0000256" key="1">
    <source>
        <dbReference type="SAM" id="Phobius"/>
    </source>
</evidence>
<dbReference type="Proteomes" id="UP000184292">
    <property type="component" value="Unassembled WGS sequence"/>
</dbReference>
<keyword evidence="1" id="KW-1133">Transmembrane helix</keyword>